<accession>A0AAE3QM64</accession>
<gene>
    <name evidence="1" type="ORF">QNI16_05790</name>
</gene>
<dbReference type="Proteomes" id="UP001241110">
    <property type="component" value="Unassembled WGS sequence"/>
</dbReference>
<proteinExistence type="predicted"/>
<organism evidence="1 2">
    <name type="scientific">Xanthocytophaga flava</name>
    <dbReference type="NCBI Taxonomy" id="3048013"/>
    <lineage>
        <taxon>Bacteria</taxon>
        <taxon>Pseudomonadati</taxon>
        <taxon>Bacteroidota</taxon>
        <taxon>Cytophagia</taxon>
        <taxon>Cytophagales</taxon>
        <taxon>Rhodocytophagaceae</taxon>
        <taxon>Xanthocytophaga</taxon>
    </lineage>
</organism>
<sequence length="517" mass="61146">MSKGKSKTLFDLIKSLDKNEKRYFKRFMLSGGQQEDRKVLLLFDLINTQPEFDEDKLLQEEPSLKPSQLSNLKAYLYEKILQSIRQFHLAKMGDVQIREQIDFAQLLFNKRLYQQGLSCLRKAKKLAIANGNLELQLEIIKLEKRILLFTNSHGTTSQVDEIIRETSQITGQINNINVFSNLAIRLNSLYTRIGYIRNEQEYLKVKDYFHTTIPPIEEEKLSSIEKIYLYRLYVGYYFFIQAFENGYTAAQRLVALYESMPLLLQGNIESYLQALNSLLIAQNKLYKYAEFVETNQKLHSIDLIPSVHINESIRIRLLKYYYVHEINQYFMTGDFSKGIEVIMNGHEKQILQLMDVLDKHSVLIFYYKIACLYFGAGQFRQAVRWMGGIINIPNADMREDLQCFARIITLIAHFELDNRDVIKYYIRSTYRFLLMKEDLHLFQKYILGFLKKLHDDPDEEELTRRFVELRNQLLPLLNSEYEKRAFLYFDMISWLESKIEKRSVQAIIQEKAALRLS</sequence>
<comment type="caution">
    <text evidence="1">The sequence shown here is derived from an EMBL/GenBank/DDBJ whole genome shotgun (WGS) entry which is preliminary data.</text>
</comment>
<evidence type="ECO:0000313" key="2">
    <source>
        <dbReference type="Proteomes" id="UP001241110"/>
    </source>
</evidence>
<dbReference type="EMBL" id="JASJOS010000002">
    <property type="protein sequence ID" value="MDJ1479990.1"/>
    <property type="molecule type" value="Genomic_DNA"/>
</dbReference>
<name>A0AAE3QM64_9BACT</name>
<dbReference type="AlphaFoldDB" id="A0AAE3QM64"/>
<evidence type="ECO:0000313" key="1">
    <source>
        <dbReference type="EMBL" id="MDJ1479990.1"/>
    </source>
</evidence>
<dbReference type="RefSeq" id="WP_313976560.1">
    <property type="nucleotide sequence ID" value="NZ_JASJOS010000002.1"/>
</dbReference>
<protein>
    <submittedName>
        <fullName evidence="1">Uncharacterized protein</fullName>
    </submittedName>
</protein>
<reference evidence="1" key="1">
    <citation type="submission" date="2023-05" db="EMBL/GenBank/DDBJ databases">
        <authorList>
            <person name="Zhang X."/>
        </authorList>
    </citation>
    <scope>NUCLEOTIDE SEQUENCE</scope>
    <source>
        <strain evidence="1">YF14B1</strain>
    </source>
</reference>